<dbReference type="Gene3D" id="3.30.565.10">
    <property type="entry name" value="Histidine kinase-like ATPase, C-terminal domain"/>
    <property type="match status" value="1"/>
</dbReference>
<evidence type="ECO:0000313" key="5">
    <source>
        <dbReference type="Proteomes" id="UP000216057"/>
    </source>
</evidence>
<dbReference type="InterPro" id="IPR036890">
    <property type="entry name" value="HATPase_C_sf"/>
</dbReference>
<gene>
    <name evidence="4" type="ORF">BE0216_03100</name>
    <name evidence="3" type="ORF">BEUL_0307</name>
</gene>
<feature type="transmembrane region" description="Helical" evidence="2">
    <location>
        <begin position="113"/>
        <end position="131"/>
    </location>
</feature>
<protein>
    <submittedName>
        <fullName evidence="3">Two-component sensor protein</fullName>
    </submittedName>
</protein>
<evidence type="ECO:0000313" key="4">
    <source>
        <dbReference type="EMBL" id="QOL31560.1"/>
    </source>
</evidence>
<dbReference type="KEGG" id="beu:BE0216_03100"/>
<keyword evidence="2" id="KW-1133">Transmembrane helix</keyword>
<dbReference type="RefSeq" id="WP_094636008.1">
    <property type="nucleotide sequence ID" value="NZ_CP062938.1"/>
</dbReference>
<evidence type="ECO:0000313" key="3">
    <source>
        <dbReference type="EMBL" id="OZG68901.1"/>
    </source>
</evidence>
<keyword evidence="6" id="KW-1185">Reference proteome</keyword>
<keyword evidence="2" id="KW-0472">Membrane</keyword>
<feature type="region of interest" description="Disordered" evidence="1">
    <location>
        <begin position="359"/>
        <end position="378"/>
    </location>
</feature>
<feature type="transmembrane region" description="Helical" evidence="2">
    <location>
        <begin position="143"/>
        <end position="161"/>
    </location>
</feature>
<dbReference type="EMBL" id="CP062938">
    <property type="protein sequence ID" value="QOL31560.1"/>
    <property type="molecule type" value="Genomic_DNA"/>
</dbReference>
<sequence length="424" mass="47440">MERERFTRGGDGHLAGSVPLALSPVKHPIRIGQTFVLLICGFWEWYFTPPQTLSGLVTATVFMILLPLAGVFPVPANLALLLNFCVTCLFFHVEGPSQLLGVAYSLGTLTYDISTKAGVVLAIPVVCSLAIQSSRYPDFRWFSGYAQVPILILLITLLLFFSHTSRRHSLLYEAQRKIEEADALKRRVTVARIVHDSVTGDLSNIARIAQQRIRRVESEEDREAWRQINDRSLRVLDSVYAVIRQLSDEDETELSSERGRADGRRFVDVLRERTEEWTAVLAQSGFIGVSRVIDHVHGPQFDNPSDIRERKACVLDMLDEAYANIVRHGTPGQDAFTVVVTVDKNQIEIVATNPLTDDERLDEVGDSADSPPLTGGHGLKMHRAEVERLGGVLSADAEDEHWILYVRVPRVVGARPVTQIRRSR</sequence>
<feature type="transmembrane region" description="Helical" evidence="2">
    <location>
        <begin position="52"/>
        <end position="69"/>
    </location>
</feature>
<dbReference type="AlphaFoldDB" id="A0A261GBT5"/>
<evidence type="ECO:0000256" key="1">
    <source>
        <dbReference type="SAM" id="MobiDB-lite"/>
    </source>
</evidence>
<keyword evidence="2" id="KW-0812">Transmembrane</keyword>
<dbReference type="OrthoDB" id="3232742at2"/>
<evidence type="ECO:0000256" key="2">
    <source>
        <dbReference type="SAM" id="Phobius"/>
    </source>
</evidence>
<reference evidence="4 6" key="2">
    <citation type="submission" date="2020-10" db="EMBL/GenBank/DDBJ databases">
        <title>Genome sequencing of Bifidobacterium eulemuris_DSMZ_100216.</title>
        <authorList>
            <person name="Kim J."/>
        </authorList>
    </citation>
    <scope>NUCLEOTIDE SEQUENCE [LARGE SCALE GENOMIC DNA]</scope>
    <source>
        <strain evidence="4 6">DSM 100216</strain>
    </source>
</reference>
<dbReference type="Proteomes" id="UP000216057">
    <property type="component" value="Unassembled WGS sequence"/>
</dbReference>
<dbReference type="Proteomes" id="UP000593943">
    <property type="component" value="Chromosome"/>
</dbReference>
<organism evidence="3 5">
    <name type="scientific">Bifidobacterium eulemuris</name>
    <dbReference type="NCBI Taxonomy" id="1765219"/>
    <lineage>
        <taxon>Bacteria</taxon>
        <taxon>Bacillati</taxon>
        <taxon>Actinomycetota</taxon>
        <taxon>Actinomycetes</taxon>
        <taxon>Bifidobacteriales</taxon>
        <taxon>Bifidobacteriaceae</taxon>
        <taxon>Bifidobacterium</taxon>
    </lineage>
</organism>
<name>A0A261GBT5_9BIFI</name>
<dbReference type="EMBL" id="MWWZ01000004">
    <property type="protein sequence ID" value="OZG68901.1"/>
    <property type="molecule type" value="Genomic_DNA"/>
</dbReference>
<reference evidence="3 5" key="1">
    <citation type="journal article" date="2017" name="BMC Genomics">
        <title>Comparative genomic and phylogenomic analyses of the Bifidobacteriaceae family.</title>
        <authorList>
            <person name="Lugli G.A."/>
            <person name="Milani C."/>
            <person name="Turroni F."/>
            <person name="Duranti S."/>
            <person name="Mancabelli L."/>
            <person name="Mangifesta M."/>
            <person name="Ferrario C."/>
            <person name="Modesto M."/>
            <person name="Mattarelli P."/>
            <person name="Jiri K."/>
            <person name="van Sinderen D."/>
            <person name="Ventura M."/>
        </authorList>
    </citation>
    <scope>NUCLEOTIDE SEQUENCE [LARGE SCALE GENOMIC DNA]</scope>
    <source>
        <strain evidence="3 5">DSM 100216</strain>
    </source>
</reference>
<accession>A0A261GBT5</accession>
<proteinExistence type="predicted"/>
<evidence type="ECO:0000313" key="6">
    <source>
        <dbReference type="Proteomes" id="UP000593943"/>
    </source>
</evidence>